<proteinExistence type="predicted"/>
<dbReference type="RefSeq" id="WP_091077691.1">
    <property type="nucleotide sequence ID" value="NZ_LT629799.1"/>
</dbReference>
<evidence type="ECO:0000313" key="2">
    <source>
        <dbReference type="EMBL" id="SDV02481.1"/>
    </source>
</evidence>
<protein>
    <submittedName>
        <fullName evidence="2">Rhodanese-related sulfurtransferase</fullName>
    </submittedName>
</protein>
<dbReference type="SMART" id="SM00450">
    <property type="entry name" value="RHOD"/>
    <property type="match status" value="1"/>
</dbReference>
<accession>A0A1H2NBB4</accession>
<keyword evidence="3" id="KW-1185">Reference proteome</keyword>
<dbReference type="Pfam" id="PF00581">
    <property type="entry name" value="Rhodanese"/>
    <property type="match status" value="1"/>
</dbReference>
<reference evidence="3" key="1">
    <citation type="submission" date="2016-10" db="EMBL/GenBank/DDBJ databases">
        <authorList>
            <person name="Varghese N."/>
            <person name="Submissions S."/>
        </authorList>
    </citation>
    <scope>NUCLEOTIDE SEQUENCE [LARGE SCALE GENOMIC DNA]</scope>
    <source>
        <strain evidence="3">DSM 21743</strain>
    </source>
</reference>
<dbReference type="Proteomes" id="UP000198825">
    <property type="component" value="Chromosome I"/>
</dbReference>
<sequence>MASDTVRDVQPGEAQGLIDQGWRLVDVRTDAEWAQGRVAGAHHVPMDQVVEQIGAHTEHPLLIMCASGGRSYRVAQYLAAQGIEVANLDGGIHAWEDAGLPVER</sequence>
<dbReference type="SUPFAM" id="SSF52821">
    <property type="entry name" value="Rhodanese/Cell cycle control phosphatase"/>
    <property type="match status" value="1"/>
</dbReference>
<dbReference type="AlphaFoldDB" id="A0A1H2NBB4"/>
<keyword evidence="2" id="KW-0808">Transferase</keyword>
<gene>
    <name evidence="2" type="ORF">SAMN04488544_3644</name>
</gene>
<dbReference type="OrthoDB" id="9800872at2"/>
<dbReference type="GO" id="GO:0016740">
    <property type="term" value="F:transferase activity"/>
    <property type="evidence" value="ECO:0007669"/>
    <property type="project" value="UniProtKB-KW"/>
</dbReference>
<evidence type="ECO:0000259" key="1">
    <source>
        <dbReference type="PROSITE" id="PS50206"/>
    </source>
</evidence>
<dbReference type="InterPro" id="IPR001763">
    <property type="entry name" value="Rhodanese-like_dom"/>
</dbReference>
<dbReference type="PANTHER" id="PTHR43031:SF1">
    <property type="entry name" value="PYRIDINE NUCLEOTIDE-DISULPHIDE OXIDOREDUCTASE"/>
    <property type="match status" value="1"/>
</dbReference>
<dbReference type="STRING" id="546874.SAMN04488544_3644"/>
<dbReference type="Gene3D" id="3.40.250.10">
    <property type="entry name" value="Rhodanese-like domain"/>
    <property type="match status" value="1"/>
</dbReference>
<dbReference type="PROSITE" id="PS50206">
    <property type="entry name" value="RHODANESE_3"/>
    <property type="match status" value="1"/>
</dbReference>
<feature type="domain" description="Rhodanese" evidence="1">
    <location>
        <begin position="18"/>
        <end position="104"/>
    </location>
</feature>
<dbReference type="PANTHER" id="PTHR43031">
    <property type="entry name" value="FAD-DEPENDENT OXIDOREDUCTASE"/>
    <property type="match status" value="1"/>
</dbReference>
<evidence type="ECO:0000313" key="3">
    <source>
        <dbReference type="Proteomes" id="UP000198825"/>
    </source>
</evidence>
<organism evidence="2 3">
    <name type="scientific">Microlunatus sagamiharensis</name>
    <dbReference type="NCBI Taxonomy" id="546874"/>
    <lineage>
        <taxon>Bacteria</taxon>
        <taxon>Bacillati</taxon>
        <taxon>Actinomycetota</taxon>
        <taxon>Actinomycetes</taxon>
        <taxon>Propionibacteriales</taxon>
        <taxon>Propionibacteriaceae</taxon>
        <taxon>Microlunatus</taxon>
    </lineage>
</organism>
<dbReference type="InterPro" id="IPR036873">
    <property type="entry name" value="Rhodanese-like_dom_sf"/>
</dbReference>
<dbReference type="EMBL" id="LT629799">
    <property type="protein sequence ID" value="SDV02481.1"/>
    <property type="molecule type" value="Genomic_DNA"/>
</dbReference>
<dbReference type="InterPro" id="IPR050229">
    <property type="entry name" value="GlpE_sulfurtransferase"/>
</dbReference>
<dbReference type="CDD" id="cd00158">
    <property type="entry name" value="RHOD"/>
    <property type="match status" value="1"/>
</dbReference>
<name>A0A1H2NBB4_9ACTN</name>